<proteinExistence type="predicted"/>
<keyword evidence="5" id="KW-0808">Transferase</keyword>
<sequence length="396" mass="42953">MKLPVLSLATLTAIIIAAMLLLSVGLAYLGVNWYSSYLEEGFLKQLPTDAARAYREMNAGMVPDTAALKELFEYINGVSEPLDWNLYISVLVSGLLSALICSAIGIYLARKIARPLEQLTVVAEALKSGDFSVRMTGSHKSTIEVSSLIDSFNALATSLQNMEDRLQFNNMAVAHELRTPLTILRGTMQGMVDGVFPMEKKALDNLLLQAEGLSRIVEDLRTLSLAIGQKLVMYPERVELDELIDSVLLSAKPMFETNKVKVETALQPIVAFVDSQRIRQAVLALLENACRYAAEGVSLRCEIDNLADSALAIRVLDRGPGFPDDMCDVEVKPFWRGEVSRSRATGGTGLGLSVVQAIAVAHGGKLELQNRPGGGASVSIIIPANDDDNLIECISI</sequence>
<keyword evidence="9" id="KW-0902">Two-component regulatory system</keyword>
<dbReference type="InterPro" id="IPR005467">
    <property type="entry name" value="His_kinase_dom"/>
</dbReference>
<comment type="caution">
    <text evidence="14">The sequence shown here is derived from an EMBL/GenBank/DDBJ whole genome shotgun (WGS) entry which is preliminary data.</text>
</comment>
<gene>
    <name evidence="14" type="ORF">CEV33_3510</name>
</gene>
<dbReference type="Gene3D" id="1.10.287.130">
    <property type="match status" value="1"/>
</dbReference>
<evidence type="ECO:0000256" key="5">
    <source>
        <dbReference type="ARBA" id="ARBA00022679"/>
    </source>
</evidence>
<dbReference type="InterPro" id="IPR036890">
    <property type="entry name" value="HATPase_C_sf"/>
</dbReference>
<dbReference type="Gene3D" id="3.30.565.10">
    <property type="entry name" value="Histidine kinase-like ATPase, C-terminal domain"/>
    <property type="match status" value="1"/>
</dbReference>
<dbReference type="GO" id="GO:0000155">
    <property type="term" value="F:phosphorelay sensor kinase activity"/>
    <property type="evidence" value="ECO:0007669"/>
    <property type="project" value="InterPro"/>
</dbReference>
<dbReference type="CDD" id="cd00082">
    <property type="entry name" value="HisKA"/>
    <property type="match status" value="1"/>
</dbReference>
<evidence type="ECO:0000256" key="2">
    <source>
        <dbReference type="ARBA" id="ARBA00004370"/>
    </source>
</evidence>
<comment type="subcellular location">
    <subcellularLocation>
        <location evidence="2">Membrane</location>
    </subcellularLocation>
</comment>
<dbReference type="InterPro" id="IPR050428">
    <property type="entry name" value="TCS_sensor_his_kinase"/>
</dbReference>
<organism evidence="14 15">
    <name type="scientific">Brucella grignonensis</name>
    <dbReference type="NCBI Taxonomy" id="94627"/>
    <lineage>
        <taxon>Bacteria</taxon>
        <taxon>Pseudomonadati</taxon>
        <taxon>Pseudomonadota</taxon>
        <taxon>Alphaproteobacteria</taxon>
        <taxon>Hyphomicrobiales</taxon>
        <taxon>Brucellaceae</taxon>
        <taxon>Brucella/Ochrobactrum group</taxon>
        <taxon>Brucella</taxon>
    </lineage>
</organism>
<dbReference type="Pfam" id="PF00672">
    <property type="entry name" value="HAMP"/>
    <property type="match status" value="1"/>
</dbReference>
<dbReference type="CDD" id="cd06225">
    <property type="entry name" value="HAMP"/>
    <property type="match status" value="1"/>
</dbReference>
<dbReference type="Proteomes" id="UP000216478">
    <property type="component" value="Unassembled WGS sequence"/>
</dbReference>
<dbReference type="SUPFAM" id="SSF158472">
    <property type="entry name" value="HAMP domain-like"/>
    <property type="match status" value="1"/>
</dbReference>
<evidence type="ECO:0000256" key="6">
    <source>
        <dbReference type="ARBA" id="ARBA00022692"/>
    </source>
</evidence>
<evidence type="ECO:0000256" key="7">
    <source>
        <dbReference type="ARBA" id="ARBA00022777"/>
    </source>
</evidence>
<dbReference type="PROSITE" id="PS50885">
    <property type="entry name" value="HAMP"/>
    <property type="match status" value="1"/>
</dbReference>
<dbReference type="EMBL" id="NNRL01000168">
    <property type="protein sequence ID" value="OYR07854.1"/>
    <property type="molecule type" value="Genomic_DNA"/>
</dbReference>
<dbReference type="SMART" id="SM00388">
    <property type="entry name" value="HisKA"/>
    <property type="match status" value="1"/>
</dbReference>
<evidence type="ECO:0000256" key="9">
    <source>
        <dbReference type="ARBA" id="ARBA00023012"/>
    </source>
</evidence>
<dbReference type="SMART" id="SM00387">
    <property type="entry name" value="HATPase_c"/>
    <property type="match status" value="1"/>
</dbReference>
<evidence type="ECO:0000256" key="1">
    <source>
        <dbReference type="ARBA" id="ARBA00000085"/>
    </source>
</evidence>
<dbReference type="SMART" id="SM00304">
    <property type="entry name" value="HAMP"/>
    <property type="match status" value="1"/>
</dbReference>
<feature type="transmembrane region" description="Helical" evidence="11">
    <location>
        <begin position="86"/>
        <end position="109"/>
    </location>
</feature>
<dbReference type="PANTHER" id="PTHR45436">
    <property type="entry name" value="SENSOR HISTIDINE KINASE YKOH"/>
    <property type="match status" value="1"/>
</dbReference>
<protein>
    <recommendedName>
        <fullName evidence="3">histidine kinase</fullName>
        <ecNumber evidence="3">2.7.13.3</ecNumber>
    </recommendedName>
</protein>
<evidence type="ECO:0000256" key="3">
    <source>
        <dbReference type="ARBA" id="ARBA00012438"/>
    </source>
</evidence>
<dbReference type="SUPFAM" id="SSF55874">
    <property type="entry name" value="ATPase domain of HSP90 chaperone/DNA topoisomerase II/histidine kinase"/>
    <property type="match status" value="1"/>
</dbReference>
<evidence type="ECO:0000259" key="12">
    <source>
        <dbReference type="PROSITE" id="PS50109"/>
    </source>
</evidence>
<reference evidence="14 15" key="1">
    <citation type="submission" date="2017-07" db="EMBL/GenBank/DDBJ databases">
        <title>Phylogenetic study on the rhizospheric bacterium Ochrobactrum sp. A44.</title>
        <authorList>
            <person name="Krzyzanowska D.M."/>
            <person name="Ossowicki A."/>
            <person name="Rajewska M."/>
            <person name="Maciag T."/>
            <person name="Kaczynski Z."/>
            <person name="Czerwicka M."/>
            <person name="Jafra S."/>
        </authorList>
    </citation>
    <scope>NUCLEOTIDE SEQUENCE [LARGE SCALE GENOMIC DNA]</scope>
    <source>
        <strain evidence="14 15">OgA9a</strain>
    </source>
</reference>
<dbReference type="Gene3D" id="6.10.340.10">
    <property type="match status" value="1"/>
</dbReference>
<evidence type="ECO:0000259" key="13">
    <source>
        <dbReference type="PROSITE" id="PS50885"/>
    </source>
</evidence>
<evidence type="ECO:0000256" key="4">
    <source>
        <dbReference type="ARBA" id="ARBA00022553"/>
    </source>
</evidence>
<dbReference type="RefSeq" id="WP_094542524.1">
    <property type="nucleotide sequence ID" value="NZ_JBHEER010000013.1"/>
</dbReference>
<dbReference type="Pfam" id="PF00512">
    <property type="entry name" value="HisKA"/>
    <property type="match status" value="1"/>
</dbReference>
<dbReference type="InterPro" id="IPR003660">
    <property type="entry name" value="HAMP_dom"/>
</dbReference>
<evidence type="ECO:0000256" key="10">
    <source>
        <dbReference type="ARBA" id="ARBA00023136"/>
    </source>
</evidence>
<feature type="domain" description="Histidine kinase" evidence="12">
    <location>
        <begin position="172"/>
        <end position="386"/>
    </location>
</feature>
<evidence type="ECO:0000256" key="8">
    <source>
        <dbReference type="ARBA" id="ARBA00022989"/>
    </source>
</evidence>
<dbReference type="Pfam" id="PF02518">
    <property type="entry name" value="HATPase_c"/>
    <property type="match status" value="1"/>
</dbReference>
<evidence type="ECO:0000256" key="11">
    <source>
        <dbReference type="SAM" id="Phobius"/>
    </source>
</evidence>
<keyword evidence="15" id="KW-1185">Reference proteome</keyword>
<evidence type="ECO:0000313" key="15">
    <source>
        <dbReference type="Proteomes" id="UP000216478"/>
    </source>
</evidence>
<dbReference type="OrthoDB" id="9809766at2"/>
<keyword evidence="10 11" id="KW-0472">Membrane</keyword>
<keyword evidence="7" id="KW-0418">Kinase</keyword>
<dbReference type="PANTHER" id="PTHR45436:SF5">
    <property type="entry name" value="SENSOR HISTIDINE KINASE TRCS"/>
    <property type="match status" value="1"/>
</dbReference>
<dbReference type="InterPro" id="IPR004358">
    <property type="entry name" value="Sig_transdc_His_kin-like_C"/>
</dbReference>
<feature type="domain" description="HAMP" evidence="13">
    <location>
        <begin position="110"/>
        <end position="164"/>
    </location>
</feature>
<dbReference type="PRINTS" id="PR00344">
    <property type="entry name" value="BCTRLSENSOR"/>
</dbReference>
<comment type="catalytic activity">
    <reaction evidence="1">
        <text>ATP + protein L-histidine = ADP + protein N-phospho-L-histidine.</text>
        <dbReference type="EC" id="2.7.13.3"/>
    </reaction>
</comment>
<dbReference type="GO" id="GO:0005886">
    <property type="term" value="C:plasma membrane"/>
    <property type="evidence" value="ECO:0007669"/>
    <property type="project" value="TreeGrafter"/>
</dbReference>
<dbReference type="PROSITE" id="PS50109">
    <property type="entry name" value="HIS_KIN"/>
    <property type="match status" value="1"/>
</dbReference>
<keyword evidence="4" id="KW-0597">Phosphoprotein</keyword>
<dbReference type="InterPro" id="IPR036097">
    <property type="entry name" value="HisK_dim/P_sf"/>
</dbReference>
<keyword evidence="8 11" id="KW-1133">Transmembrane helix</keyword>
<dbReference type="SUPFAM" id="SSF47384">
    <property type="entry name" value="Homodimeric domain of signal transducing histidine kinase"/>
    <property type="match status" value="1"/>
</dbReference>
<keyword evidence="6 11" id="KW-0812">Transmembrane</keyword>
<dbReference type="InterPro" id="IPR003661">
    <property type="entry name" value="HisK_dim/P_dom"/>
</dbReference>
<evidence type="ECO:0000313" key="14">
    <source>
        <dbReference type="EMBL" id="OYR07854.1"/>
    </source>
</evidence>
<dbReference type="AlphaFoldDB" id="A0A256EZ12"/>
<dbReference type="InterPro" id="IPR003594">
    <property type="entry name" value="HATPase_dom"/>
</dbReference>
<dbReference type="EC" id="2.7.13.3" evidence="3"/>
<accession>A0A256EZ12</accession>
<name>A0A256EZ12_9HYPH</name>